<organism evidence="1 2">
    <name type="scientific">Kitasatospora putterlickiae</name>
    <dbReference type="NCBI Taxonomy" id="221725"/>
    <lineage>
        <taxon>Bacteria</taxon>
        <taxon>Bacillati</taxon>
        <taxon>Actinomycetota</taxon>
        <taxon>Actinomycetes</taxon>
        <taxon>Kitasatosporales</taxon>
        <taxon>Streptomycetaceae</taxon>
        <taxon>Kitasatospora</taxon>
    </lineage>
</organism>
<dbReference type="RefSeq" id="WP_344335807.1">
    <property type="nucleotide sequence ID" value="NZ_BAAAKJ010000184.1"/>
</dbReference>
<name>A0ABN1Y3H4_9ACTN</name>
<protein>
    <recommendedName>
        <fullName evidence="3">Ricin B lectin domain-containing protein</fullName>
    </recommendedName>
</protein>
<keyword evidence="2" id="KW-1185">Reference proteome</keyword>
<dbReference type="EMBL" id="BAAAKJ010000184">
    <property type="protein sequence ID" value="GAA1396945.1"/>
    <property type="molecule type" value="Genomic_DNA"/>
</dbReference>
<evidence type="ECO:0000313" key="1">
    <source>
        <dbReference type="EMBL" id="GAA1396945.1"/>
    </source>
</evidence>
<evidence type="ECO:0008006" key="3">
    <source>
        <dbReference type="Google" id="ProtNLM"/>
    </source>
</evidence>
<accession>A0ABN1Y3H4</accession>
<comment type="caution">
    <text evidence="1">The sequence shown here is derived from an EMBL/GenBank/DDBJ whole genome shotgun (WGS) entry which is preliminary data.</text>
</comment>
<proteinExistence type="predicted"/>
<reference evidence="1 2" key="1">
    <citation type="journal article" date="2019" name="Int. J. Syst. Evol. Microbiol.">
        <title>The Global Catalogue of Microorganisms (GCM) 10K type strain sequencing project: providing services to taxonomists for standard genome sequencing and annotation.</title>
        <authorList>
            <consortium name="The Broad Institute Genomics Platform"/>
            <consortium name="The Broad Institute Genome Sequencing Center for Infectious Disease"/>
            <person name="Wu L."/>
            <person name="Ma J."/>
        </authorList>
    </citation>
    <scope>NUCLEOTIDE SEQUENCE [LARGE SCALE GENOMIC DNA]</scope>
    <source>
        <strain evidence="1 2">JCM 12393</strain>
    </source>
</reference>
<evidence type="ECO:0000313" key="2">
    <source>
        <dbReference type="Proteomes" id="UP001499863"/>
    </source>
</evidence>
<sequence length="143" mass="15762">MAPVNNGVYAIGKPDEQLLTLQAAKEFVVVLPPTGEPGEQEWEVSGCDNGNVLIRNLRHGDYVGLDGPPEVNQQVRGTDEAFEWALYQAAEPFSFHVVLPGGPVDGQELALDLSVLDIFPQRTALRPLEVQDQRQAWSFQAHE</sequence>
<dbReference type="Gene3D" id="2.80.10.50">
    <property type="match status" value="1"/>
</dbReference>
<gene>
    <name evidence="1" type="ORF">GCM10009639_33700</name>
</gene>
<dbReference type="Proteomes" id="UP001499863">
    <property type="component" value="Unassembled WGS sequence"/>
</dbReference>